<evidence type="ECO:0000259" key="4">
    <source>
        <dbReference type="Pfam" id="PF13556"/>
    </source>
</evidence>
<dbReference type="InterPro" id="IPR025736">
    <property type="entry name" value="PucR_C-HTH_dom"/>
</dbReference>
<dbReference type="Pfam" id="PF13556">
    <property type="entry name" value="HTH_30"/>
    <property type="match status" value="1"/>
</dbReference>
<organism evidence="6 7">
    <name type="scientific">Actinomadura craniellae</name>
    <dbReference type="NCBI Taxonomy" id="2231787"/>
    <lineage>
        <taxon>Bacteria</taxon>
        <taxon>Bacillati</taxon>
        <taxon>Actinomycetota</taxon>
        <taxon>Actinomycetes</taxon>
        <taxon>Streptosporangiales</taxon>
        <taxon>Thermomonosporaceae</taxon>
        <taxon>Actinomadura</taxon>
    </lineage>
</organism>
<dbReference type="InterPro" id="IPR041522">
    <property type="entry name" value="CdaR_GGDEF"/>
</dbReference>
<comment type="caution">
    <text evidence="6">The sequence shown here is derived from an EMBL/GenBank/DDBJ whole genome shotgun (WGS) entry which is preliminary data.</text>
</comment>
<dbReference type="Pfam" id="PF17853">
    <property type="entry name" value="GGDEF_2"/>
    <property type="match status" value="1"/>
</dbReference>
<dbReference type="InterPro" id="IPR051448">
    <property type="entry name" value="CdaR-like_regulators"/>
</dbReference>
<dbReference type="PANTHER" id="PTHR33744">
    <property type="entry name" value="CARBOHYDRATE DIACID REGULATOR"/>
    <property type="match status" value="1"/>
</dbReference>
<keyword evidence="7" id="KW-1185">Reference proteome</keyword>
<dbReference type="Gene3D" id="1.10.10.2840">
    <property type="entry name" value="PucR C-terminal helix-turn-helix domain"/>
    <property type="match status" value="1"/>
</dbReference>
<feature type="domain" description="PucR C-terminal helix-turn-helix" evidence="4">
    <location>
        <begin position="511"/>
        <end position="567"/>
    </location>
</feature>
<dbReference type="AlphaFoldDB" id="A0A365H3X2"/>
<comment type="similarity">
    <text evidence="1">Belongs to the CdaR family.</text>
</comment>
<dbReference type="InterPro" id="IPR042070">
    <property type="entry name" value="PucR_C-HTH_sf"/>
</dbReference>
<feature type="region of interest" description="Disordered" evidence="2">
    <location>
        <begin position="1"/>
        <end position="23"/>
    </location>
</feature>
<reference evidence="6 7" key="1">
    <citation type="submission" date="2018-06" db="EMBL/GenBank/DDBJ databases">
        <title>Actinomadura craniellae sp. nov. isolated from marine sponge Craniella sp.</title>
        <authorList>
            <person name="Li L."/>
            <person name="Xu Q.H."/>
            <person name="Lin H.W."/>
            <person name="Lu Y.H."/>
        </authorList>
    </citation>
    <scope>NUCLEOTIDE SEQUENCE [LARGE SCALE GENOMIC DNA]</scope>
    <source>
        <strain evidence="6 7">LHW63021</strain>
    </source>
</reference>
<evidence type="ECO:0000313" key="7">
    <source>
        <dbReference type="Proteomes" id="UP000251891"/>
    </source>
</evidence>
<gene>
    <name evidence="6" type="ORF">DPM19_19380</name>
</gene>
<evidence type="ECO:0000313" key="6">
    <source>
        <dbReference type="EMBL" id="RAY13815.1"/>
    </source>
</evidence>
<dbReference type="PANTHER" id="PTHR33744:SF1">
    <property type="entry name" value="DNA-BINDING TRANSCRIPTIONAL ACTIVATOR ADER"/>
    <property type="match status" value="1"/>
</dbReference>
<proteinExistence type="inferred from homology"/>
<feature type="domain" description="CdaR GGDEF-like" evidence="5">
    <location>
        <begin position="349"/>
        <end position="462"/>
    </location>
</feature>
<evidence type="ECO:0000259" key="3">
    <source>
        <dbReference type="Pfam" id="PF07905"/>
    </source>
</evidence>
<dbReference type="EMBL" id="QLYX01000008">
    <property type="protein sequence ID" value="RAY13815.1"/>
    <property type="molecule type" value="Genomic_DNA"/>
</dbReference>
<dbReference type="Pfam" id="PF07905">
    <property type="entry name" value="PucR"/>
    <property type="match status" value="1"/>
</dbReference>
<evidence type="ECO:0000256" key="1">
    <source>
        <dbReference type="ARBA" id="ARBA00006754"/>
    </source>
</evidence>
<evidence type="ECO:0000256" key="2">
    <source>
        <dbReference type="SAM" id="MobiDB-lite"/>
    </source>
</evidence>
<evidence type="ECO:0000259" key="5">
    <source>
        <dbReference type="Pfam" id="PF17853"/>
    </source>
</evidence>
<accession>A0A365H3X2</accession>
<dbReference type="InterPro" id="IPR012914">
    <property type="entry name" value="PucR_dom"/>
</dbReference>
<sequence>MTTRKPTSRSAASTRAATARRSASVPWNQGVRSMVGTTLVISPTMRWRRAARYGQNVRTMRPWTGRNDRGRAMPLTLREILSFDALRAARPRVLAGEAALDRVVRWVHSSEIYEIGPLLTGGELLLTTGLGLAGTDAGARRHYLREIAARRVAGVALELGRTFPEVPRELVDEARRLRLPFIVLHAVVPFSRITEEANTRIVDYAGHRLRLGDSITRALNEALIEGSGVPGLLATAAEVIGGPLVLVAGNGALVAAHGVADDREAWRVADAPAAQVPVTVHGQTWGRLIAGPGGALDGEDLAIALERTTVALALGMLRAGDPPSEHDRLATALLTDLLDGTAEGRAESSLRAALAGFHPAADHLLVGVAADALETAAALAVIDRAARILHTSALRGRVSRLVLGVLAVPRGVVDATGAAGQALEEALRRLNAPQVRVAIGHPAIELGGLGDSLRDARAALDLRPGSRVVSARALALDLELARHGDTDHLDRLVRRTIAPLVEWDAAHRTDLVRTLEVFLLHGCSATRAAGVLHLRRQSFYQRLQRIESLLGHTVTEPDVHAALLLAATAHRLTTS</sequence>
<name>A0A365H3X2_9ACTN</name>
<feature type="domain" description="Purine catabolism PurC-like" evidence="3">
    <location>
        <begin position="79"/>
        <end position="201"/>
    </location>
</feature>
<dbReference type="Proteomes" id="UP000251891">
    <property type="component" value="Unassembled WGS sequence"/>
</dbReference>
<protein>
    <submittedName>
        <fullName evidence="6">PucR family transcriptional regulator</fullName>
    </submittedName>
</protein>